<dbReference type="AlphaFoldDB" id="A0A7Y8GAK2"/>
<reference evidence="1 2" key="1">
    <citation type="submission" date="2020-04" db="EMBL/GenBank/DDBJ databases">
        <title>Molecular characterization of pseudomonads from Agaricus bisporus reveal novel blotch 2 pathogens in Western Europe.</title>
        <authorList>
            <person name="Taparia T."/>
            <person name="Krijger M."/>
            <person name="Haynes E."/>
            <person name="Elpinstone J.G."/>
            <person name="Noble R."/>
            <person name="Van Der Wolf J."/>
        </authorList>
    </citation>
    <scope>NUCLEOTIDE SEQUENCE [LARGE SCALE GENOMIC DNA]</scope>
    <source>
        <strain evidence="1 2">IPO3765</strain>
    </source>
</reference>
<comment type="caution">
    <text evidence="1">The sequence shown here is derived from an EMBL/GenBank/DDBJ whole genome shotgun (WGS) entry which is preliminary data.</text>
</comment>
<dbReference type="Gene3D" id="3.40.190.10">
    <property type="entry name" value="Periplasmic binding protein-like II"/>
    <property type="match status" value="2"/>
</dbReference>
<gene>
    <name evidence="1" type="ORF">HX810_05605</name>
</gene>
<organism evidence="1 2">
    <name type="scientific">Pseudomonas salomonii</name>
    <dbReference type="NCBI Taxonomy" id="191391"/>
    <lineage>
        <taxon>Bacteria</taxon>
        <taxon>Pseudomonadati</taxon>
        <taxon>Pseudomonadota</taxon>
        <taxon>Gammaproteobacteria</taxon>
        <taxon>Pseudomonadales</taxon>
        <taxon>Pseudomonadaceae</taxon>
        <taxon>Pseudomonas</taxon>
    </lineage>
</organism>
<sequence length="84" mass="9477">MSPDSFSSSLKFDQSELAIDAARRDQSLVLTSPWLVEEDVQLGFLVLVFESVLKTGKGYYLVLGEAAQLLRRWLCDVAQRVQQN</sequence>
<accession>A0A7Y8GAK2</accession>
<protein>
    <submittedName>
        <fullName evidence="1">Uncharacterized protein</fullName>
    </submittedName>
</protein>
<dbReference type="RefSeq" id="WP_177023743.1">
    <property type="nucleotide sequence ID" value="NZ_JACAQV010000006.1"/>
</dbReference>
<dbReference type="EMBL" id="JACAQV010000006">
    <property type="protein sequence ID" value="NWF07141.1"/>
    <property type="molecule type" value="Genomic_DNA"/>
</dbReference>
<evidence type="ECO:0000313" key="2">
    <source>
        <dbReference type="Proteomes" id="UP000561369"/>
    </source>
</evidence>
<proteinExistence type="predicted"/>
<name>A0A7Y8GAK2_9PSED</name>
<evidence type="ECO:0000313" key="1">
    <source>
        <dbReference type="EMBL" id="NWF07141.1"/>
    </source>
</evidence>
<dbReference type="SUPFAM" id="SSF53850">
    <property type="entry name" value="Periplasmic binding protein-like II"/>
    <property type="match status" value="1"/>
</dbReference>
<dbReference type="Proteomes" id="UP000561369">
    <property type="component" value="Unassembled WGS sequence"/>
</dbReference>